<evidence type="ECO:0000313" key="1">
    <source>
        <dbReference type="EMBL" id="NLW36348.1"/>
    </source>
</evidence>
<comment type="caution">
    <text evidence="1">The sequence shown here is derived from an EMBL/GenBank/DDBJ whole genome shotgun (WGS) entry which is preliminary data.</text>
</comment>
<protein>
    <submittedName>
        <fullName evidence="1">Type I-E CRISPR-associated protein Cse2/CasB</fullName>
    </submittedName>
</protein>
<gene>
    <name evidence="1" type="primary">casB</name>
    <name evidence="1" type="ORF">GXY80_12870</name>
</gene>
<dbReference type="EMBL" id="JAAYEE010000238">
    <property type="protein sequence ID" value="NLW36348.1"/>
    <property type="molecule type" value="Genomic_DNA"/>
</dbReference>
<evidence type="ECO:0000313" key="2">
    <source>
        <dbReference type="Proteomes" id="UP000777265"/>
    </source>
</evidence>
<dbReference type="InterPro" id="IPR013382">
    <property type="entry name" value="CRISPR-assoc_prot_Cse2"/>
</dbReference>
<dbReference type="CDD" id="cd09731">
    <property type="entry name" value="Cse2_I-E"/>
    <property type="match status" value="1"/>
</dbReference>
<reference evidence="1" key="1">
    <citation type="journal article" date="2020" name="Biotechnol. Biofuels">
        <title>New insights from the biogas microbiome by comprehensive genome-resolved metagenomics of nearly 1600 species originating from multiple anaerobic digesters.</title>
        <authorList>
            <person name="Campanaro S."/>
            <person name="Treu L."/>
            <person name="Rodriguez-R L.M."/>
            <person name="Kovalovszki A."/>
            <person name="Ziels R.M."/>
            <person name="Maus I."/>
            <person name="Zhu X."/>
            <person name="Kougias P.G."/>
            <person name="Basile A."/>
            <person name="Luo G."/>
            <person name="Schluter A."/>
            <person name="Konstantinidis K.T."/>
            <person name="Angelidaki I."/>
        </authorList>
    </citation>
    <scope>NUCLEOTIDE SEQUENCE</scope>
    <source>
        <strain evidence="1">AS06rmzACSIP_7</strain>
    </source>
</reference>
<dbReference type="AlphaFoldDB" id="A0A971S1M9"/>
<dbReference type="NCBIfam" id="TIGR02548">
    <property type="entry name" value="casB_cse2"/>
    <property type="match status" value="1"/>
</dbReference>
<dbReference type="InterPro" id="IPR038287">
    <property type="entry name" value="Cse2_sf"/>
</dbReference>
<sequence length="166" mass="18925">MSTFLERLRQRVNDRGLMASLRCALVDSKKHRAWPALNRIGVSITNETESLVAGLFATHPEETNTGNFGTTCKAIEAARGESPGNNDKLTPTERRFQHLLAAEWGDELFQRIIRMIFMAKSQGVRVNYEQLSTDLRQFRQWGDQIRTRWAAAYWAQDSAPIAEEDV</sequence>
<dbReference type="Gene3D" id="1.10.520.40">
    <property type="entry name" value="CRISPR-associated protein Cse2"/>
    <property type="match status" value="1"/>
</dbReference>
<dbReference type="Pfam" id="PF09485">
    <property type="entry name" value="CRISPR_Cse2"/>
    <property type="match status" value="1"/>
</dbReference>
<reference evidence="1" key="2">
    <citation type="submission" date="2020-01" db="EMBL/GenBank/DDBJ databases">
        <authorList>
            <person name="Campanaro S."/>
        </authorList>
    </citation>
    <scope>NUCLEOTIDE SEQUENCE</scope>
    <source>
        <strain evidence="1">AS06rmzACSIP_7</strain>
    </source>
</reference>
<organism evidence="1 2">
    <name type="scientific">Syntrophorhabdus aromaticivorans</name>
    <dbReference type="NCBI Taxonomy" id="328301"/>
    <lineage>
        <taxon>Bacteria</taxon>
        <taxon>Pseudomonadati</taxon>
        <taxon>Thermodesulfobacteriota</taxon>
        <taxon>Syntrophorhabdia</taxon>
        <taxon>Syntrophorhabdales</taxon>
        <taxon>Syntrophorhabdaceae</taxon>
        <taxon>Syntrophorhabdus</taxon>
    </lineage>
</organism>
<dbReference type="Proteomes" id="UP000777265">
    <property type="component" value="Unassembled WGS sequence"/>
</dbReference>
<accession>A0A971S1M9</accession>
<name>A0A971S1M9_9BACT</name>
<proteinExistence type="predicted"/>